<evidence type="ECO:0000313" key="8">
    <source>
        <dbReference type="EMBL" id="KQC86136.1"/>
    </source>
</evidence>
<dbReference type="PANTHER" id="PTHR43586:SF4">
    <property type="entry name" value="ISOPENICILLIN N EPIMERASE"/>
    <property type="match status" value="1"/>
</dbReference>
<protein>
    <recommendedName>
        <fullName evidence="3">cysteine desulfurase</fullName>
        <ecNumber evidence="3">2.8.1.7</ecNumber>
    </recommendedName>
</protein>
<evidence type="ECO:0000259" key="7">
    <source>
        <dbReference type="Pfam" id="PF00266"/>
    </source>
</evidence>
<keyword evidence="9" id="KW-1185">Reference proteome</keyword>
<name>A0AAW3JV72_9FIRM</name>
<dbReference type="InterPro" id="IPR015421">
    <property type="entry name" value="PyrdxlP-dep_Trfase_major"/>
</dbReference>
<dbReference type="PROSITE" id="PS00595">
    <property type="entry name" value="AA_TRANSFER_CLASS_5"/>
    <property type="match status" value="1"/>
</dbReference>
<dbReference type="Gene3D" id="3.90.1150.10">
    <property type="entry name" value="Aspartate Aminotransferase, domain 1"/>
    <property type="match status" value="1"/>
</dbReference>
<organism evidence="8 9">
    <name type="scientific">Butyribacter intestini</name>
    <dbReference type="NCBI Taxonomy" id="1703332"/>
    <lineage>
        <taxon>Bacteria</taxon>
        <taxon>Bacillati</taxon>
        <taxon>Bacillota</taxon>
        <taxon>Clostridia</taxon>
        <taxon>Lachnospirales</taxon>
        <taxon>Lachnospiraceae</taxon>
        <taxon>Butyribacter</taxon>
    </lineage>
</organism>
<dbReference type="EC" id="2.8.1.7" evidence="3"/>
<dbReference type="InterPro" id="IPR016454">
    <property type="entry name" value="Cysteine_dSase"/>
</dbReference>
<accession>A0AAW3JV72</accession>
<dbReference type="Pfam" id="PF00266">
    <property type="entry name" value="Aminotran_5"/>
    <property type="match status" value="1"/>
</dbReference>
<comment type="caution">
    <text evidence="8">The sequence shown here is derived from an EMBL/GenBank/DDBJ whole genome shotgun (WGS) entry which is preliminary data.</text>
</comment>
<dbReference type="RefSeq" id="WP_055941391.1">
    <property type="nucleotide sequence ID" value="NZ_LLKB01000001.1"/>
</dbReference>
<proteinExistence type="inferred from homology"/>
<dbReference type="InterPro" id="IPR015424">
    <property type="entry name" value="PyrdxlP-dep_Trfase"/>
</dbReference>
<dbReference type="PANTHER" id="PTHR43586">
    <property type="entry name" value="CYSTEINE DESULFURASE"/>
    <property type="match status" value="1"/>
</dbReference>
<comment type="catalytic activity">
    <reaction evidence="5">
        <text>(sulfur carrier)-H + L-cysteine = (sulfur carrier)-SH + L-alanine</text>
        <dbReference type="Rhea" id="RHEA:43892"/>
        <dbReference type="Rhea" id="RHEA-COMP:14737"/>
        <dbReference type="Rhea" id="RHEA-COMP:14739"/>
        <dbReference type="ChEBI" id="CHEBI:29917"/>
        <dbReference type="ChEBI" id="CHEBI:35235"/>
        <dbReference type="ChEBI" id="CHEBI:57972"/>
        <dbReference type="ChEBI" id="CHEBI:64428"/>
        <dbReference type="EC" id="2.8.1.7"/>
    </reaction>
</comment>
<evidence type="ECO:0000313" key="9">
    <source>
        <dbReference type="Proteomes" id="UP000050833"/>
    </source>
</evidence>
<dbReference type="Gene3D" id="3.40.640.10">
    <property type="entry name" value="Type I PLP-dependent aspartate aminotransferase-like (Major domain)"/>
    <property type="match status" value="1"/>
</dbReference>
<dbReference type="InterPro" id="IPR000192">
    <property type="entry name" value="Aminotrans_V_dom"/>
</dbReference>
<sequence length="389" mass="43432">MLYFDNAATTYPKPEQVYKEMDRLTRECAVNAGRGSYKKAENASAVINETRKKVSEFMGAENAEDVIFTSSATEAANRVLRGYGFEENMTVYVSPYEHNAVMRTLEALRKEKKFKIKVLETDEKGYLNLDDIEYQFMCDEPDFVCINLASNVTGYVLPAERVADMAKEYGAIVLADAAQAAGNIEINLKETNIDILIFAGHKSMYGLFGVGGFITNSRIFDRDKNITPVIFGGNGEDSLNLELSERGISRYEVGSPNIAAIGTLKTAIDTIEKDLSGTQERENRLLKYLIEKLEDIDGIHIFQKPETEEEFQNHIAVLSLGFEKYMSDDAGTILDGEYDIAVRTGYHCAPLVHDVIGSKRYGGTVRISMGQFTTKEDVDELVAAVRDMR</sequence>
<dbReference type="SUPFAM" id="SSF53383">
    <property type="entry name" value="PLP-dependent transferases"/>
    <property type="match status" value="1"/>
</dbReference>
<dbReference type="InterPro" id="IPR020578">
    <property type="entry name" value="Aminotrans_V_PyrdxlP_BS"/>
</dbReference>
<dbReference type="AlphaFoldDB" id="A0AAW3JV72"/>
<comment type="similarity">
    <text evidence="2">Belongs to the class-V pyridoxal-phosphate-dependent aminotransferase family. Csd subfamily.</text>
</comment>
<dbReference type="InterPro" id="IPR015422">
    <property type="entry name" value="PyrdxlP-dep_Trfase_small"/>
</dbReference>
<dbReference type="EMBL" id="LLKB01000001">
    <property type="protein sequence ID" value="KQC86136.1"/>
    <property type="molecule type" value="Genomic_DNA"/>
</dbReference>
<evidence type="ECO:0000256" key="4">
    <source>
        <dbReference type="ARBA" id="ARBA00022898"/>
    </source>
</evidence>
<evidence type="ECO:0000256" key="2">
    <source>
        <dbReference type="ARBA" id="ARBA00010447"/>
    </source>
</evidence>
<dbReference type="GO" id="GO:0031071">
    <property type="term" value="F:cysteine desulfurase activity"/>
    <property type="evidence" value="ECO:0007669"/>
    <property type="project" value="UniProtKB-EC"/>
</dbReference>
<evidence type="ECO:0000256" key="5">
    <source>
        <dbReference type="ARBA" id="ARBA00050776"/>
    </source>
</evidence>
<gene>
    <name evidence="8" type="ORF">APZ18_02775</name>
</gene>
<evidence type="ECO:0000256" key="3">
    <source>
        <dbReference type="ARBA" id="ARBA00012239"/>
    </source>
</evidence>
<evidence type="ECO:0000256" key="1">
    <source>
        <dbReference type="ARBA" id="ARBA00001933"/>
    </source>
</evidence>
<reference evidence="8 9" key="1">
    <citation type="submission" date="2015-10" db="EMBL/GenBank/DDBJ databases">
        <title>Butyribacter intestini gen. nov., sp. nov., a butyric acid-producing bacterium of the family Lachnospiraceae isolated from the human faeces.</title>
        <authorList>
            <person name="Zou Y."/>
            <person name="Xue W."/>
            <person name="Luo G."/>
            <person name="Lv M."/>
        </authorList>
    </citation>
    <scope>NUCLEOTIDE SEQUENCE [LARGE SCALE GENOMIC DNA]</scope>
    <source>
        <strain evidence="8 9">TF01-11</strain>
    </source>
</reference>
<dbReference type="Proteomes" id="UP000050833">
    <property type="component" value="Unassembled WGS sequence"/>
</dbReference>
<evidence type="ECO:0000256" key="6">
    <source>
        <dbReference type="RuleBase" id="RU004504"/>
    </source>
</evidence>
<comment type="cofactor">
    <cofactor evidence="1 6">
        <name>pyridoxal 5'-phosphate</name>
        <dbReference type="ChEBI" id="CHEBI:597326"/>
    </cofactor>
</comment>
<dbReference type="PIRSF" id="PIRSF005572">
    <property type="entry name" value="NifS"/>
    <property type="match status" value="1"/>
</dbReference>
<keyword evidence="4" id="KW-0663">Pyridoxal phosphate</keyword>
<feature type="domain" description="Aminotransferase class V" evidence="7">
    <location>
        <begin position="3"/>
        <end position="381"/>
    </location>
</feature>